<dbReference type="InterPro" id="IPR042092">
    <property type="entry name" value="PsdUridine_s_RsuA/RluB/E/F_cat"/>
</dbReference>
<feature type="domain" description="RNA-binding S4" evidence="5">
    <location>
        <begin position="3"/>
        <end position="69"/>
    </location>
</feature>
<keyword evidence="3" id="KW-0694">RNA-binding</keyword>
<dbReference type="PROSITE" id="PS01149">
    <property type="entry name" value="PSI_RSU"/>
    <property type="match status" value="1"/>
</dbReference>
<dbReference type="InterPro" id="IPR036986">
    <property type="entry name" value="S4_RNA-bd_sf"/>
</dbReference>
<dbReference type="GO" id="GO:0016853">
    <property type="term" value="F:isomerase activity"/>
    <property type="evidence" value="ECO:0007669"/>
    <property type="project" value="UniProtKB-KW"/>
</dbReference>
<dbReference type="PANTHER" id="PTHR47683:SF2">
    <property type="entry name" value="RNA-BINDING S4 DOMAIN-CONTAINING PROTEIN"/>
    <property type="match status" value="1"/>
</dbReference>
<protein>
    <recommendedName>
        <fullName evidence="4">Pseudouridine synthase</fullName>
        <ecNumber evidence="4">5.4.99.-</ecNumber>
    </recommendedName>
</protein>
<dbReference type="RefSeq" id="WP_368847459.1">
    <property type="nucleotide sequence ID" value="NZ_CP194411.1"/>
</dbReference>
<dbReference type="InterPro" id="IPR018496">
    <property type="entry name" value="PsdUridine_synth_RsuA/RluB_CS"/>
</dbReference>
<reference evidence="6 7" key="1">
    <citation type="submission" date="2023-04" db="EMBL/GenBank/DDBJ databases">
        <title>Genome Sequence of Selenomonas sputigena ATCC 33150.</title>
        <authorList>
            <person name="Miller D.P."/>
            <person name="Anvari S."/>
            <person name="Polson S.W."/>
            <person name="Macdonald M."/>
            <person name="Mcdowell J.V."/>
        </authorList>
    </citation>
    <scope>NUCLEOTIDE SEQUENCE [LARGE SCALE GENOMIC DNA]</scope>
    <source>
        <strain evidence="6 7">ATCC 33150</strain>
    </source>
</reference>
<evidence type="ECO:0000313" key="7">
    <source>
        <dbReference type="Proteomes" id="UP001559623"/>
    </source>
</evidence>
<keyword evidence="7" id="KW-1185">Reference proteome</keyword>
<dbReference type="PANTHER" id="PTHR47683">
    <property type="entry name" value="PSEUDOURIDINE SYNTHASE FAMILY PROTEIN-RELATED"/>
    <property type="match status" value="1"/>
</dbReference>
<dbReference type="CDD" id="cd02870">
    <property type="entry name" value="PseudoU_synth_RsuA_like"/>
    <property type="match status" value="1"/>
</dbReference>
<dbReference type="InterPro" id="IPR050343">
    <property type="entry name" value="RsuA_PseudoU_synthase"/>
</dbReference>
<dbReference type="EMBL" id="JARVLH010000005">
    <property type="protein sequence ID" value="MEX5285736.1"/>
    <property type="molecule type" value="Genomic_DNA"/>
</dbReference>
<dbReference type="InterPro" id="IPR020103">
    <property type="entry name" value="PsdUridine_synth_cat_dom_sf"/>
</dbReference>
<dbReference type="Pfam" id="PF01479">
    <property type="entry name" value="S4"/>
    <property type="match status" value="1"/>
</dbReference>
<dbReference type="CDD" id="cd00165">
    <property type="entry name" value="S4"/>
    <property type="match status" value="1"/>
</dbReference>
<comment type="caution">
    <text evidence="6">The sequence shown here is derived from an EMBL/GenBank/DDBJ whole genome shotgun (WGS) entry which is preliminary data.</text>
</comment>
<dbReference type="Pfam" id="PF00849">
    <property type="entry name" value="PseudoU_synth_2"/>
    <property type="match status" value="1"/>
</dbReference>
<dbReference type="EC" id="5.4.99.-" evidence="4"/>
<accession>A0ABV3X6C9</accession>
<dbReference type="SUPFAM" id="SSF55120">
    <property type="entry name" value="Pseudouridine synthase"/>
    <property type="match status" value="1"/>
</dbReference>
<gene>
    <name evidence="6" type="ORF">QCO44_08840</name>
</gene>
<evidence type="ECO:0000313" key="6">
    <source>
        <dbReference type="EMBL" id="MEX5285736.1"/>
    </source>
</evidence>
<evidence type="ECO:0000256" key="4">
    <source>
        <dbReference type="RuleBase" id="RU003887"/>
    </source>
</evidence>
<dbReference type="InterPro" id="IPR000748">
    <property type="entry name" value="PsdUridine_synth_RsuA/RluB/E/F"/>
</dbReference>
<dbReference type="NCBIfam" id="TIGR00093">
    <property type="entry name" value="pseudouridine synthase"/>
    <property type="match status" value="1"/>
</dbReference>
<dbReference type="SUPFAM" id="SSF55174">
    <property type="entry name" value="Alpha-L RNA-binding motif"/>
    <property type="match status" value="1"/>
</dbReference>
<comment type="similarity">
    <text evidence="1 4">Belongs to the pseudouridine synthase RsuA family.</text>
</comment>
<evidence type="ECO:0000256" key="2">
    <source>
        <dbReference type="ARBA" id="ARBA00023235"/>
    </source>
</evidence>
<name>A0ABV3X6C9_9FIRM</name>
<dbReference type="SMART" id="SM00363">
    <property type="entry name" value="S4"/>
    <property type="match status" value="1"/>
</dbReference>
<dbReference type="Gene3D" id="3.30.70.1560">
    <property type="entry name" value="Alpha-L RNA-binding motif"/>
    <property type="match status" value="1"/>
</dbReference>
<dbReference type="InterPro" id="IPR020094">
    <property type="entry name" value="TruA/RsuA/RluB/E/F_N"/>
</dbReference>
<evidence type="ECO:0000256" key="3">
    <source>
        <dbReference type="PROSITE-ProRule" id="PRU00182"/>
    </source>
</evidence>
<dbReference type="Gene3D" id="3.30.70.580">
    <property type="entry name" value="Pseudouridine synthase I, catalytic domain, N-terminal subdomain"/>
    <property type="match status" value="1"/>
</dbReference>
<dbReference type="InterPro" id="IPR006145">
    <property type="entry name" value="PsdUridine_synth_RsuA/RluA"/>
</dbReference>
<dbReference type="PROSITE" id="PS50889">
    <property type="entry name" value="S4"/>
    <property type="match status" value="1"/>
</dbReference>
<evidence type="ECO:0000259" key="5">
    <source>
        <dbReference type="SMART" id="SM00363"/>
    </source>
</evidence>
<organism evidence="6 7">
    <name type="scientific">Selenomonas sputigena</name>
    <dbReference type="NCBI Taxonomy" id="69823"/>
    <lineage>
        <taxon>Bacteria</taxon>
        <taxon>Bacillati</taxon>
        <taxon>Bacillota</taxon>
        <taxon>Negativicutes</taxon>
        <taxon>Selenomonadales</taxon>
        <taxon>Selenomonadaceae</taxon>
        <taxon>Selenomonas</taxon>
    </lineage>
</organism>
<proteinExistence type="inferred from homology"/>
<evidence type="ECO:0000256" key="1">
    <source>
        <dbReference type="ARBA" id="ARBA00008348"/>
    </source>
</evidence>
<keyword evidence="2 4" id="KW-0413">Isomerase</keyword>
<sequence>MEERLQKIISRVGVASRRKAEELIAAGRVTVDGAVVREAGTKADAAKSRICVDGKPLPEEKRRVYFLLNKPKGYVSTVADERGRRTVLDLLPENRERVYPVGRLDQNTEGLLLLTNDGALTHALLHPRFLVYKTYRAKVAGELTPERLKKLRGGLALEDGITAPAEVRVYGMTEKGLTDVEITLHEGRNRQVRRMFEAVGCDVRTLKRTRFAQLTLAGLKRGSYRMLTQAEVAALYRLVDGR</sequence>
<dbReference type="InterPro" id="IPR002942">
    <property type="entry name" value="S4_RNA-bd"/>
</dbReference>
<dbReference type="Proteomes" id="UP001559623">
    <property type="component" value="Unassembled WGS sequence"/>
</dbReference>
<dbReference type="Gene3D" id="3.10.290.10">
    <property type="entry name" value="RNA-binding S4 domain"/>
    <property type="match status" value="1"/>
</dbReference>